<keyword evidence="3" id="KW-0862">Zinc</keyword>
<dbReference type="InterPro" id="IPR053000">
    <property type="entry name" value="WSS1-like_metalloprotease"/>
</dbReference>
<evidence type="ECO:0000256" key="2">
    <source>
        <dbReference type="ARBA" id="ARBA00022771"/>
    </source>
</evidence>
<dbReference type="EMBL" id="KN824278">
    <property type="protein sequence ID" value="KIM33246.1"/>
    <property type="molecule type" value="Genomic_DNA"/>
</dbReference>
<feature type="region of interest" description="Disordered" evidence="4">
    <location>
        <begin position="170"/>
        <end position="288"/>
    </location>
</feature>
<keyword evidence="1" id="KW-0479">Metal-binding</keyword>
<feature type="compositionally biased region" description="Acidic residues" evidence="4">
    <location>
        <begin position="338"/>
        <end position="348"/>
    </location>
</feature>
<evidence type="ECO:0000313" key="6">
    <source>
        <dbReference type="EMBL" id="KIM33246.1"/>
    </source>
</evidence>
<organism evidence="6 7">
    <name type="scientific">Serendipita vermifera MAFF 305830</name>
    <dbReference type="NCBI Taxonomy" id="933852"/>
    <lineage>
        <taxon>Eukaryota</taxon>
        <taxon>Fungi</taxon>
        <taxon>Dikarya</taxon>
        <taxon>Basidiomycota</taxon>
        <taxon>Agaricomycotina</taxon>
        <taxon>Agaricomycetes</taxon>
        <taxon>Sebacinales</taxon>
        <taxon>Serendipitaceae</taxon>
        <taxon>Serendipita</taxon>
    </lineage>
</organism>
<dbReference type="SMART" id="SM00547">
    <property type="entry name" value="ZnF_RBZ"/>
    <property type="match status" value="1"/>
</dbReference>
<feature type="domain" description="WLM" evidence="5">
    <location>
        <begin position="8"/>
        <end position="258"/>
    </location>
</feature>
<dbReference type="Pfam" id="PF08325">
    <property type="entry name" value="WLM"/>
    <property type="match status" value="1"/>
</dbReference>
<dbReference type="AlphaFoldDB" id="A0A0C3BP79"/>
<dbReference type="InterPro" id="IPR013536">
    <property type="entry name" value="WLM_dom"/>
</dbReference>
<reference evidence="7" key="2">
    <citation type="submission" date="2015-01" db="EMBL/GenBank/DDBJ databases">
        <title>Evolutionary Origins and Diversification of the Mycorrhizal Mutualists.</title>
        <authorList>
            <consortium name="DOE Joint Genome Institute"/>
            <consortium name="Mycorrhizal Genomics Consortium"/>
            <person name="Kohler A."/>
            <person name="Kuo A."/>
            <person name="Nagy L.G."/>
            <person name="Floudas D."/>
            <person name="Copeland A."/>
            <person name="Barry K.W."/>
            <person name="Cichocki N."/>
            <person name="Veneault-Fourrey C."/>
            <person name="LaButti K."/>
            <person name="Lindquist E.A."/>
            <person name="Lipzen A."/>
            <person name="Lundell T."/>
            <person name="Morin E."/>
            <person name="Murat C."/>
            <person name="Riley R."/>
            <person name="Ohm R."/>
            <person name="Sun H."/>
            <person name="Tunlid A."/>
            <person name="Henrissat B."/>
            <person name="Grigoriev I.V."/>
            <person name="Hibbett D.S."/>
            <person name="Martin F."/>
        </authorList>
    </citation>
    <scope>NUCLEOTIDE SEQUENCE [LARGE SCALE GENOMIC DNA]</scope>
    <source>
        <strain evidence="7">MAFF 305830</strain>
    </source>
</reference>
<keyword evidence="7" id="KW-1185">Reference proteome</keyword>
<dbReference type="STRING" id="933852.A0A0C3BP79"/>
<protein>
    <recommendedName>
        <fullName evidence="5">WLM domain-containing protein</fullName>
    </recommendedName>
</protein>
<evidence type="ECO:0000256" key="3">
    <source>
        <dbReference type="ARBA" id="ARBA00022833"/>
    </source>
</evidence>
<feature type="compositionally biased region" description="Basic residues" evidence="4">
    <location>
        <begin position="172"/>
        <end position="187"/>
    </location>
</feature>
<proteinExistence type="predicted"/>
<gene>
    <name evidence="6" type="ORF">M408DRAFT_326031</name>
</gene>
<sequence length="435" mass="48306">MKFHRFNPTEANPNPHVSFITPLKTGDEGTESVALGILKALAAQVRPIMKKHGLEITSFEEYEHNSVFLGRNWNNGEVVEIVLRRGDGSFYSTPHLINVLCHEMSHILHMNHGPSFWLYYHELKREVQALQRANYFGDGFWSSGRVLKDGTEEDRIRQVEDLPEYLCGGAHAKARPTGKSVRKRKARGQAGPSSKRGTTKRKPGTRVRSQNAFKGEGRALNADVDEETRGKLSTGFGKQARSKRARELRAAAIEARLNQSKGQKDDGQPESDGSTTETDDDTEDTVITQETDADRLRLIQSMADDGNKSLRTQSHITDFWMPPTEMKGKSKPVLVVMSDDESDDEEEANERLRKLGLSIEEASEPTSAGPDDDTTPSKPESNTKVLVDHPREKTAEVDGQWACSACTYINPKRLGLVCEVCGTLRRASLATSGDS</sequence>
<evidence type="ECO:0000259" key="5">
    <source>
        <dbReference type="PROSITE" id="PS51397"/>
    </source>
</evidence>
<accession>A0A0C3BP79</accession>
<dbReference type="GO" id="GO:0008237">
    <property type="term" value="F:metallopeptidase activity"/>
    <property type="evidence" value="ECO:0007669"/>
    <property type="project" value="TreeGrafter"/>
</dbReference>
<dbReference type="InterPro" id="IPR001876">
    <property type="entry name" value="Znf_RanBP2"/>
</dbReference>
<reference evidence="6 7" key="1">
    <citation type="submission" date="2014-04" db="EMBL/GenBank/DDBJ databases">
        <authorList>
            <consortium name="DOE Joint Genome Institute"/>
            <person name="Kuo A."/>
            <person name="Zuccaro A."/>
            <person name="Kohler A."/>
            <person name="Nagy L.G."/>
            <person name="Floudas D."/>
            <person name="Copeland A."/>
            <person name="Barry K.W."/>
            <person name="Cichocki N."/>
            <person name="Veneault-Fourrey C."/>
            <person name="LaButti K."/>
            <person name="Lindquist E.A."/>
            <person name="Lipzen A."/>
            <person name="Lundell T."/>
            <person name="Morin E."/>
            <person name="Murat C."/>
            <person name="Sun H."/>
            <person name="Tunlid A."/>
            <person name="Henrissat B."/>
            <person name="Grigoriev I.V."/>
            <person name="Hibbett D.S."/>
            <person name="Martin F."/>
            <person name="Nordberg H.P."/>
            <person name="Cantor M.N."/>
            <person name="Hua S.X."/>
        </authorList>
    </citation>
    <scope>NUCLEOTIDE SEQUENCE [LARGE SCALE GENOMIC DNA]</scope>
    <source>
        <strain evidence="6 7">MAFF 305830</strain>
    </source>
</reference>
<keyword evidence="2" id="KW-0863">Zinc-finger</keyword>
<dbReference type="GO" id="GO:0008270">
    <property type="term" value="F:zinc ion binding"/>
    <property type="evidence" value="ECO:0007669"/>
    <property type="project" value="UniProtKB-KW"/>
</dbReference>
<dbReference type="HOGENOM" id="CLU_040077_0_0_1"/>
<dbReference type="PROSITE" id="PS51397">
    <property type="entry name" value="WLM"/>
    <property type="match status" value="1"/>
</dbReference>
<name>A0A0C3BP79_SERVB</name>
<evidence type="ECO:0000256" key="1">
    <source>
        <dbReference type="ARBA" id="ARBA00022723"/>
    </source>
</evidence>
<dbReference type="GO" id="GO:0006281">
    <property type="term" value="P:DNA repair"/>
    <property type="evidence" value="ECO:0007669"/>
    <property type="project" value="TreeGrafter"/>
</dbReference>
<dbReference type="GO" id="GO:0005634">
    <property type="term" value="C:nucleus"/>
    <property type="evidence" value="ECO:0007669"/>
    <property type="project" value="TreeGrafter"/>
</dbReference>
<dbReference type="PANTHER" id="PTHR46622:SF1">
    <property type="entry name" value="DNA-DEPENDENT METALLOPROTEASE WSS1"/>
    <property type="match status" value="1"/>
</dbReference>
<dbReference type="Proteomes" id="UP000054097">
    <property type="component" value="Unassembled WGS sequence"/>
</dbReference>
<dbReference type="OrthoDB" id="447842at2759"/>
<evidence type="ECO:0000313" key="7">
    <source>
        <dbReference type="Proteomes" id="UP000054097"/>
    </source>
</evidence>
<dbReference type="PANTHER" id="PTHR46622">
    <property type="entry name" value="DNA-DEPENDENT METALLOPROTEASE WSS1"/>
    <property type="match status" value="1"/>
</dbReference>
<evidence type="ECO:0000256" key="4">
    <source>
        <dbReference type="SAM" id="MobiDB-lite"/>
    </source>
</evidence>
<feature type="region of interest" description="Disordered" evidence="4">
    <location>
        <begin position="338"/>
        <end position="383"/>
    </location>
</feature>
<dbReference type="Gene3D" id="2.30.30.380">
    <property type="entry name" value="Zn-finger domain of Sec23/24"/>
    <property type="match status" value="1"/>
</dbReference>